<evidence type="ECO:0000256" key="1">
    <source>
        <dbReference type="ARBA" id="ARBA00012493"/>
    </source>
</evidence>
<keyword evidence="2" id="KW-0808">Transferase</keyword>
<dbReference type="InterPro" id="IPR000123">
    <property type="entry name" value="Reverse_transcriptase_msDNA"/>
</dbReference>
<dbReference type="EC" id="2.7.7.49" evidence="1"/>
<feature type="domain" description="Reverse transcriptase" evidence="10">
    <location>
        <begin position="45"/>
        <end position="280"/>
    </location>
</feature>
<dbReference type="EMBL" id="WNXD01000002">
    <property type="protein sequence ID" value="MBB2145749.1"/>
    <property type="molecule type" value="Genomic_DNA"/>
</dbReference>
<sequence>MAEEHRSELKAKFQEVATKKDFFDLLMRAIECLPISNSETHRFKERLKNFHITDSRENYHSFTVRKSSGKDRLINAPVAPLKFFQRLVNVVLSCVFEAHPNAFGFRKNGSIVQNASLHVNQHYVFNIDLKDFFTSIDDVMLISALENAPFGFKGKKSLLGQEIVRLCTMKMDLAMPGQGTQSSKEVRVLPQGAPTSPLLSNVVCLNLDIKLTGLAKRFGITYSRYADDITFSSNRMVFGQSSSFLQELKKIIIEQKFSINESKTRLQHMSQRQEVTGLVVNKKINVEQKFIKAVRMYLYYWEKYGYPNAQGKYYADQGIDYYYPESKSLLDTLDGRLNFLKMVKGEDDSTYVKLAQRFKKLSGSLSTRKHANLNPTSSEVFEEHRPVDVATFLRLFQHGEGLKYLTHDYDLPGREFQYDKIMDLAGREFNGAFRSYSITRSLYARAKHFCFERRPKWWRWENGKKIDINVGWGSPELKEWIADNPGVHPIRMKVFRDQFIRPFKESIQFRAPMLHQAVVQTLEEKFGEEFQNFEIELINLESAEFFTDVDIFLGGVRHILDGILERVDVSKRIRIEFKRQIFGNHNMKILEITHIRSKCHRDANIVDLMNGNFREVARAFKGLCNWSITSSFSDGNYTLKVLDDNPGSPSKMSVDEDAVYGFTHTLSFY</sequence>
<comment type="caution">
    <text evidence="11">The sequence shown here is derived from an EMBL/GenBank/DDBJ whole genome shotgun (WGS) entry which is preliminary data.</text>
</comment>
<evidence type="ECO:0000256" key="5">
    <source>
        <dbReference type="ARBA" id="ARBA00022842"/>
    </source>
</evidence>
<dbReference type="PRINTS" id="PR00866">
    <property type="entry name" value="RNADNAPOLMS"/>
</dbReference>
<keyword evidence="12" id="KW-1185">Reference proteome</keyword>
<proteinExistence type="inferred from homology"/>
<dbReference type="GO" id="GO:0051607">
    <property type="term" value="P:defense response to virus"/>
    <property type="evidence" value="ECO:0007669"/>
    <property type="project" value="UniProtKB-KW"/>
</dbReference>
<dbReference type="GO" id="GO:0046872">
    <property type="term" value="F:metal ion binding"/>
    <property type="evidence" value="ECO:0007669"/>
    <property type="project" value="UniProtKB-KW"/>
</dbReference>
<evidence type="ECO:0000256" key="4">
    <source>
        <dbReference type="ARBA" id="ARBA00022723"/>
    </source>
</evidence>
<evidence type="ECO:0000256" key="3">
    <source>
        <dbReference type="ARBA" id="ARBA00022695"/>
    </source>
</evidence>
<dbReference type="SUPFAM" id="SSF56672">
    <property type="entry name" value="DNA/RNA polymerases"/>
    <property type="match status" value="1"/>
</dbReference>
<dbReference type="AlphaFoldDB" id="A0A923E1B6"/>
<comment type="similarity">
    <text evidence="8">Belongs to the bacterial reverse transcriptase family.</text>
</comment>
<keyword evidence="3" id="KW-0548">Nucleotidyltransferase</keyword>
<dbReference type="PANTHER" id="PTHR34047">
    <property type="entry name" value="NUCLEAR INTRON MATURASE 1, MITOCHONDRIAL-RELATED"/>
    <property type="match status" value="1"/>
</dbReference>
<organism evidence="11 12">
    <name type="scientific">Pedobacter planticolens</name>
    <dbReference type="NCBI Taxonomy" id="2679964"/>
    <lineage>
        <taxon>Bacteria</taxon>
        <taxon>Pseudomonadati</taxon>
        <taxon>Bacteroidota</taxon>
        <taxon>Sphingobacteriia</taxon>
        <taxon>Sphingobacteriales</taxon>
        <taxon>Sphingobacteriaceae</taxon>
        <taxon>Pedobacter</taxon>
    </lineage>
</organism>
<evidence type="ECO:0000259" key="10">
    <source>
        <dbReference type="PROSITE" id="PS50878"/>
    </source>
</evidence>
<dbReference type="CDD" id="cd03487">
    <property type="entry name" value="RT_Bac_retron_II"/>
    <property type="match status" value="1"/>
</dbReference>
<dbReference type="InterPro" id="IPR054731">
    <property type="entry name" value="HisKin-conflict"/>
</dbReference>
<evidence type="ECO:0000256" key="8">
    <source>
        <dbReference type="ARBA" id="ARBA00034120"/>
    </source>
</evidence>
<keyword evidence="6" id="KW-0695">RNA-directed DNA polymerase</keyword>
<dbReference type="InterPro" id="IPR000477">
    <property type="entry name" value="RT_dom"/>
</dbReference>
<keyword evidence="7" id="KW-0051">Antiviral defense</keyword>
<keyword evidence="5" id="KW-0460">Magnesium</keyword>
<dbReference type="Pfam" id="PF22561">
    <property type="entry name" value="HisKin-conflict"/>
    <property type="match status" value="1"/>
</dbReference>
<comment type="catalytic activity">
    <reaction evidence="9">
        <text>DNA(n) + a 2'-deoxyribonucleoside 5'-triphosphate = DNA(n+1) + diphosphate</text>
        <dbReference type="Rhea" id="RHEA:22508"/>
        <dbReference type="Rhea" id="RHEA-COMP:17339"/>
        <dbReference type="Rhea" id="RHEA-COMP:17340"/>
        <dbReference type="ChEBI" id="CHEBI:33019"/>
        <dbReference type="ChEBI" id="CHEBI:61560"/>
        <dbReference type="ChEBI" id="CHEBI:173112"/>
        <dbReference type="EC" id="2.7.7.49"/>
    </reaction>
</comment>
<evidence type="ECO:0000256" key="9">
    <source>
        <dbReference type="ARBA" id="ARBA00048173"/>
    </source>
</evidence>
<keyword evidence="4" id="KW-0479">Metal-binding</keyword>
<dbReference type="InterPro" id="IPR051083">
    <property type="entry name" value="GrpII_Intron_Splice-Mob/Def"/>
</dbReference>
<protein>
    <recommendedName>
        <fullName evidence="1">RNA-directed DNA polymerase</fullName>
        <ecNumber evidence="1">2.7.7.49</ecNumber>
    </recommendedName>
</protein>
<dbReference type="RefSeq" id="WP_182922440.1">
    <property type="nucleotide sequence ID" value="NZ_WNXD01000002.1"/>
</dbReference>
<dbReference type="PROSITE" id="PS50878">
    <property type="entry name" value="RT_POL"/>
    <property type="match status" value="1"/>
</dbReference>
<evidence type="ECO:0000256" key="7">
    <source>
        <dbReference type="ARBA" id="ARBA00023118"/>
    </source>
</evidence>
<evidence type="ECO:0000256" key="6">
    <source>
        <dbReference type="ARBA" id="ARBA00022918"/>
    </source>
</evidence>
<evidence type="ECO:0000256" key="2">
    <source>
        <dbReference type="ARBA" id="ARBA00022679"/>
    </source>
</evidence>
<accession>A0A923E1B6</accession>
<evidence type="ECO:0000313" key="12">
    <source>
        <dbReference type="Proteomes" id="UP000601055"/>
    </source>
</evidence>
<dbReference type="GO" id="GO:0003723">
    <property type="term" value="F:RNA binding"/>
    <property type="evidence" value="ECO:0007669"/>
    <property type="project" value="InterPro"/>
</dbReference>
<dbReference type="InterPro" id="IPR043502">
    <property type="entry name" value="DNA/RNA_pol_sf"/>
</dbReference>
<reference evidence="11" key="1">
    <citation type="submission" date="2019-11" db="EMBL/GenBank/DDBJ databases">
        <title>Description of Pedobacter sp. LMG 31464T.</title>
        <authorList>
            <person name="Carlier A."/>
            <person name="Qi S."/>
            <person name="Vandamme P."/>
        </authorList>
    </citation>
    <scope>NUCLEOTIDE SEQUENCE</scope>
    <source>
        <strain evidence="11">LMG 31464</strain>
    </source>
</reference>
<dbReference type="Proteomes" id="UP000601055">
    <property type="component" value="Unassembled WGS sequence"/>
</dbReference>
<evidence type="ECO:0000313" key="11">
    <source>
        <dbReference type="EMBL" id="MBB2145749.1"/>
    </source>
</evidence>
<gene>
    <name evidence="11" type="ORF">GM921_09645</name>
</gene>
<dbReference type="Pfam" id="PF00078">
    <property type="entry name" value="RVT_1"/>
    <property type="match status" value="1"/>
</dbReference>
<dbReference type="GO" id="GO:0003964">
    <property type="term" value="F:RNA-directed DNA polymerase activity"/>
    <property type="evidence" value="ECO:0007669"/>
    <property type="project" value="UniProtKB-KW"/>
</dbReference>
<name>A0A923E1B6_9SPHI</name>